<dbReference type="Proteomes" id="UP000286910">
    <property type="component" value="Unassembled WGS sequence"/>
</dbReference>
<evidence type="ECO:0000256" key="1">
    <source>
        <dbReference type="ARBA" id="ARBA00004141"/>
    </source>
</evidence>
<feature type="transmembrane region" description="Helical" evidence="5">
    <location>
        <begin position="135"/>
        <end position="160"/>
    </location>
</feature>
<name>A0A430R3I1_THESC</name>
<evidence type="ECO:0000256" key="2">
    <source>
        <dbReference type="ARBA" id="ARBA00022692"/>
    </source>
</evidence>
<dbReference type="EMBL" id="PELR01000323">
    <property type="protein sequence ID" value="RTH01903.1"/>
    <property type="molecule type" value="Genomic_DNA"/>
</dbReference>
<keyword evidence="3 5" id="KW-1133">Transmembrane helix</keyword>
<feature type="transmembrane region" description="Helical" evidence="5">
    <location>
        <begin position="172"/>
        <end position="189"/>
    </location>
</feature>
<feature type="transmembrane region" description="Helical" evidence="5">
    <location>
        <begin position="39"/>
        <end position="61"/>
    </location>
</feature>
<evidence type="ECO:0000256" key="3">
    <source>
        <dbReference type="ARBA" id="ARBA00022989"/>
    </source>
</evidence>
<keyword evidence="5" id="KW-1003">Cell membrane</keyword>
<evidence type="ECO:0000313" key="6">
    <source>
        <dbReference type="EMBL" id="RTH01903.1"/>
    </source>
</evidence>
<dbReference type="Proteomes" id="UP000287467">
    <property type="component" value="Unassembled WGS sequence"/>
</dbReference>
<organism evidence="6 8">
    <name type="scientific">Thermus scotoductus</name>
    <dbReference type="NCBI Taxonomy" id="37636"/>
    <lineage>
        <taxon>Bacteria</taxon>
        <taxon>Thermotogati</taxon>
        <taxon>Deinococcota</taxon>
        <taxon>Deinococci</taxon>
        <taxon>Thermales</taxon>
        <taxon>Thermaceae</taxon>
        <taxon>Thermus</taxon>
    </lineage>
</organism>
<dbReference type="GO" id="GO:0005886">
    <property type="term" value="C:plasma membrane"/>
    <property type="evidence" value="ECO:0007669"/>
    <property type="project" value="UniProtKB-SubCell"/>
</dbReference>
<comment type="caution">
    <text evidence="6">The sequence shown here is derived from an EMBL/GenBank/DDBJ whole genome shotgun (WGS) entry which is preliminary data.</text>
</comment>
<proteinExistence type="inferred from homology"/>
<evidence type="ECO:0000256" key="5">
    <source>
        <dbReference type="RuleBase" id="RU363041"/>
    </source>
</evidence>
<dbReference type="AlphaFoldDB" id="A0A430R3I1"/>
<feature type="transmembrane region" description="Helical" evidence="5">
    <location>
        <begin position="222"/>
        <end position="240"/>
    </location>
</feature>
<dbReference type="InterPro" id="IPR002781">
    <property type="entry name" value="TM_pro_TauE-like"/>
</dbReference>
<sequence>MAFLLGFLIAFAIGITGVGAGTITAPLLILGLGLSPEIAVGTALLFGFLVKVPAGAVYLFRRQVAGRVLGLLLLGGLPGVLLGSLLLVHLKGAKDMVLLLVGLTVVVSAGLGLYRSLARLTLSRERPWLLPPAAFGIGLEVGFSSAGAGALGSLLLLYATRLTPQQVVGTDILFGLVLSLVGGGVHLYFGQVDPKLLLSLSLGGIVGASLGALVATRVPKQPFRVALLLWLLFIGAQLVWRGVAHG</sequence>
<reference evidence="8 9" key="1">
    <citation type="journal article" date="2019" name="Extremophiles">
        <title>Biogeography of thermophiles and predominance of Thermus scotoductus in domestic water heaters.</title>
        <authorList>
            <person name="Wilpiszeski R.L."/>
            <person name="Zhang Z."/>
            <person name="House C.H."/>
        </authorList>
    </citation>
    <scope>NUCLEOTIDE SEQUENCE [LARGE SCALE GENOMIC DNA]</scope>
    <source>
        <strain evidence="7 9">1_S1</strain>
        <strain evidence="6 8">32_S32</strain>
    </source>
</reference>
<evidence type="ECO:0000313" key="8">
    <source>
        <dbReference type="Proteomes" id="UP000286910"/>
    </source>
</evidence>
<accession>A0A430R3I1</accession>
<feature type="transmembrane region" description="Helical" evidence="5">
    <location>
        <begin position="96"/>
        <end position="114"/>
    </location>
</feature>
<keyword evidence="2 5" id="KW-0812">Transmembrane</keyword>
<evidence type="ECO:0000313" key="9">
    <source>
        <dbReference type="Proteomes" id="UP000287467"/>
    </source>
</evidence>
<dbReference type="EMBL" id="PEMW01000484">
    <property type="protein sequence ID" value="RTI47402.1"/>
    <property type="molecule type" value="Genomic_DNA"/>
</dbReference>
<gene>
    <name evidence="7" type="ORF">CSW14_14125</name>
    <name evidence="6" type="ORF">CSW45_09015</name>
</gene>
<dbReference type="InterPro" id="IPR051598">
    <property type="entry name" value="TSUP/Inactive_protease-like"/>
</dbReference>
<dbReference type="Pfam" id="PF01925">
    <property type="entry name" value="TauE"/>
    <property type="match status" value="1"/>
</dbReference>
<dbReference type="PANTHER" id="PTHR43701:SF2">
    <property type="entry name" value="MEMBRANE TRANSPORTER PROTEIN YJNA-RELATED"/>
    <property type="match status" value="1"/>
</dbReference>
<dbReference type="PANTHER" id="PTHR43701">
    <property type="entry name" value="MEMBRANE TRANSPORTER PROTEIN MJ0441-RELATED"/>
    <property type="match status" value="1"/>
</dbReference>
<keyword evidence="4 5" id="KW-0472">Membrane</keyword>
<comment type="similarity">
    <text evidence="5">Belongs to the 4-toluene sulfonate uptake permease (TSUP) (TC 2.A.102) family.</text>
</comment>
<feature type="transmembrane region" description="Helical" evidence="5">
    <location>
        <begin position="68"/>
        <end position="90"/>
    </location>
</feature>
<comment type="subcellular location">
    <subcellularLocation>
        <location evidence="5">Cell membrane</location>
        <topology evidence="5">Multi-pass membrane protein</topology>
    </subcellularLocation>
    <subcellularLocation>
        <location evidence="1">Membrane</location>
        <topology evidence="1">Multi-pass membrane protein</topology>
    </subcellularLocation>
</comment>
<evidence type="ECO:0000256" key="4">
    <source>
        <dbReference type="ARBA" id="ARBA00023136"/>
    </source>
</evidence>
<dbReference type="RefSeq" id="WP_126178139.1">
    <property type="nucleotide sequence ID" value="NZ_PELN01000277.1"/>
</dbReference>
<protein>
    <recommendedName>
        <fullName evidence="5">Probable membrane transporter protein</fullName>
    </recommendedName>
</protein>
<feature type="transmembrane region" description="Helical" evidence="5">
    <location>
        <begin position="196"/>
        <end position="216"/>
    </location>
</feature>
<evidence type="ECO:0000313" key="7">
    <source>
        <dbReference type="EMBL" id="RTI47402.1"/>
    </source>
</evidence>